<dbReference type="EMBL" id="JFKF01000035">
    <property type="protein sequence ID" value="KDO03385.1"/>
    <property type="molecule type" value="Genomic_DNA"/>
</dbReference>
<proteinExistence type="predicted"/>
<dbReference type="Proteomes" id="UP000027161">
    <property type="component" value="Unassembled WGS sequence"/>
</dbReference>
<keyword evidence="1" id="KW-1133">Transmembrane helix</keyword>
<accession>A0A8E0WLC1</accession>
<keyword evidence="1" id="KW-0472">Membrane</keyword>
<feature type="transmembrane region" description="Helical" evidence="1">
    <location>
        <begin position="43"/>
        <end position="61"/>
    </location>
</feature>
<organism evidence="2 4">
    <name type="scientific">Rickettsia tamurae subsp. buchneri</name>
    <dbReference type="NCBI Taxonomy" id="1462938"/>
    <lineage>
        <taxon>Bacteria</taxon>
        <taxon>Pseudomonadati</taxon>
        <taxon>Pseudomonadota</taxon>
        <taxon>Alphaproteobacteria</taxon>
        <taxon>Rickettsiales</taxon>
        <taxon>Rickettsiaceae</taxon>
        <taxon>Rickettsieae</taxon>
        <taxon>Rickettsia</taxon>
        <taxon>spotted fever group</taxon>
    </lineage>
</organism>
<dbReference type="EMBL" id="JFKF01000114">
    <property type="protein sequence ID" value="KDO02756.1"/>
    <property type="molecule type" value="Genomic_DNA"/>
</dbReference>
<evidence type="ECO:0000313" key="4">
    <source>
        <dbReference type="Proteomes" id="UP000027161"/>
    </source>
</evidence>
<keyword evidence="1" id="KW-0812">Transmembrane</keyword>
<sequence>MHQEDPIWEDQQSENNNKVAVGQLPSGFSNKLLELLNALKNRPVILIVSISVVLFLIFYYFSEAKVERFEEQKEKRTSRSQISGVERAVDPRAKWTEEVLKEVKTMQSKLESLIESKAVETKN</sequence>
<evidence type="ECO:0000313" key="2">
    <source>
        <dbReference type="EMBL" id="KDO02756.1"/>
    </source>
</evidence>
<evidence type="ECO:0000256" key="1">
    <source>
        <dbReference type="SAM" id="Phobius"/>
    </source>
</evidence>
<protein>
    <submittedName>
        <fullName evidence="2">Uncharacterized protein</fullName>
    </submittedName>
</protein>
<gene>
    <name evidence="3" type="ORF">REISMN_01745</name>
    <name evidence="2" type="ORF">REISMN_05305</name>
</gene>
<comment type="caution">
    <text evidence="2">The sequence shown here is derived from an EMBL/GenBank/DDBJ whole genome shotgun (WGS) entry which is preliminary data.</text>
</comment>
<name>A0A8E0WLC1_9RICK</name>
<evidence type="ECO:0000313" key="3">
    <source>
        <dbReference type="EMBL" id="KDO03385.1"/>
    </source>
</evidence>
<reference evidence="2 4" key="1">
    <citation type="submission" date="2014-02" db="EMBL/GenBank/DDBJ databases">
        <title>Draft genome sequence of Rickettsia buchneri sp. nov. ISO7T.</title>
        <authorList>
            <person name="Felsheim R.F."/>
            <person name="Kurtti T.J."/>
            <person name="Munderloh U.G."/>
        </authorList>
    </citation>
    <scope>NUCLEOTIDE SEQUENCE [LARGE SCALE GENOMIC DNA]</scope>
    <source>
        <strain evidence="2 4">ISO7</strain>
    </source>
</reference>
<keyword evidence="4" id="KW-1185">Reference proteome</keyword>
<dbReference type="AlphaFoldDB" id="A0A8E0WLC1"/>